<name>U2YEJ7_9EURY</name>
<feature type="transmembrane region" description="Helical" evidence="2">
    <location>
        <begin position="116"/>
        <end position="135"/>
    </location>
</feature>
<keyword evidence="2" id="KW-0812">Transmembrane</keyword>
<feature type="transmembrane region" description="Helical" evidence="2">
    <location>
        <begin position="180"/>
        <end position="201"/>
    </location>
</feature>
<feature type="domain" description="CAAX prenyl protease 2/Lysostaphin resistance protein A-like" evidence="3">
    <location>
        <begin position="119"/>
        <end position="220"/>
    </location>
</feature>
<comment type="caution">
    <text evidence="4">The sequence shown here is derived from an EMBL/GenBank/DDBJ whole genome shotgun (WGS) entry which is preliminary data.</text>
</comment>
<sequence length="230" mass="25028">MGGRRRRVRRRRRPARGHARPARRHVRRERVRPADRPPARRRAGRVRARPRVHRARLRRRHAPPADLLRVRLDRRDALWAAGGLLATFVVLAVTGALASALGVGGAMHSSVAEIRATPWLGLWLVPVSLLLVGPGEELLMRNVVQKRLYRAFSRRGAVVVGGLVFALVHLPAYATGGADAAALAVTLARLCCVSLVLGVVYERTDSVVASALAHGAYDAIQFGALFALAS</sequence>
<dbReference type="Pfam" id="PF02517">
    <property type="entry name" value="Rce1-like"/>
    <property type="match status" value="1"/>
</dbReference>
<keyword evidence="5" id="KW-1185">Reference proteome</keyword>
<dbReference type="GO" id="GO:0080120">
    <property type="term" value="P:CAAX-box protein maturation"/>
    <property type="evidence" value="ECO:0007669"/>
    <property type="project" value="UniProtKB-ARBA"/>
</dbReference>
<protein>
    <recommendedName>
        <fullName evidence="3">CAAX prenyl protease 2/Lysostaphin resistance protein A-like domain-containing protein</fullName>
    </recommendedName>
</protein>
<feature type="transmembrane region" description="Helical" evidence="2">
    <location>
        <begin position="77"/>
        <end position="104"/>
    </location>
</feature>
<feature type="region of interest" description="Disordered" evidence="1">
    <location>
        <begin position="1"/>
        <end position="52"/>
    </location>
</feature>
<feature type="transmembrane region" description="Helical" evidence="2">
    <location>
        <begin position="156"/>
        <end position="174"/>
    </location>
</feature>
<dbReference type="EMBL" id="BATA01000017">
    <property type="protein sequence ID" value="GAD52236.1"/>
    <property type="molecule type" value="Genomic_DNA"/>
</dbReference>
<feature type="compositionally biased region" description="Basic residues" evidence="1">
    <location>
        <begin position="39"/>
        <end position="52"/>
    </location>
</feature>
<evidence type="ECO:0000256" key="2">
    <source>
        <dbReference type="SAM" id="Phobius"/>
    </source>
</evidence>
<keyword evidence="2" id="KW-0472">Membrane</keyword>
<dbReference type="Proteomes" id="UP000016986">
    <property type="component" value="Unassembled WGS sequence"/>
</dbReference>
<feature type="compositionally biased region" description="Basic residues" evidence="1">
    <location>
        <begin position="1"/>
        <end position="30"/>
    </location>
</feature>
<accession>U2YEJ7</accession>
<evidence type="ECO:0000313" key="5">
    <source>
        <dbReference type="Proteomes" id="UP000016986"/>
    </source>
</evidence>
<dbReference type="GO" id="GO:0004175">
    <property type="term" value="F:endopeptidase activity"/>
    <property type="evidence" value="ECO:0007669"/>
    <property type="project" value="UniProtKB-ARBA"/>
</dbReference>
<dbReference type="InterPro" id="IPR003675">
    <property type="entry name" value="Rce1/LyrA-like_dom"/>
</dbReference>
<reference evidence="4 5" key="1">
    <citation type="submission" date="2013-09" db="EMBL/GenBank/DDBJ databases">
        <title>Whole genome sequencing of Halarchaeum acidiphilum strain MH1-52-1.</title>
        <authorList>
            <person name="Shimane Y."/>
            <person name="Minegishi H."/>
            <person name="Nishi S."/>
            <person name="Echigo A."/>
            <person name="Shuto A."/>
            <person name="Konishi M."/>
            <person name="Ito T."/>
            <person name="Ohkuma M."/>
            <person name="Ohta Y."/>
            <person name="Nagano Y."/>
            <person name="Tsubouchi T."/>
            <person name="Mori K."/>
            <person name="Usui K."/>
            <person name="Kamekura M."/>
            <person name="Usami R."/>
            <person name="Takaki Y."/>
            <person name="Hatada Y."/>
        </authorList>
    </citation>
    <scope>NUCLEOTIDE SEQUENCE [LARGE SCALE GENOMIC DNA]</scope>
    <source>
        <strain evidence="4 5">JCM 16109</strain>
    </source>
</reference>
<evidence type="ECO:0000259" key="3">
    <source>
        <dbReference type="Pfam" id="PF02517"/>
    </source>
</evidence>
<proteinExistence type="predicted"/>
<dbReference type="eggNOG" id="arCOG02767">
    <property type="taxonomic scope" value="Archaea"/>
</dbReference>
<evidence type="ECO:0000256" key="1">
    <source>
        <dbReference type="SAM" id="MobiDB-lite"/>
    </source>
</evidence>
<evidence type="ECO:0000313" key="4">
    <source>
        <dbReference type="EMBL" id="GAD52236.1"/>
    </source>
</evidence>
<gene>
    <name evidence="4" type="ORF">MBEHAL_0996</name>
</gene>
<keyword evidence="2" id="KW-1133">Transmembrane helix</keyword>
<dbReference type="AlphaFoldDB" id="U2YEJ7"/>
<organism evidence="4 5">
    <name type="scientific">Halarchaeum acidiphilum MH1-52-1</name>
    <dbReference type="NCBI Taxonomy" id="1261545"/>
    <lineage>
        <taxon>Archaea</taxon>
        <taxon>Methanobacteriati</taxon>
        <taxon>Methanobacteriota</taxon>
        <taxon>Stenosarchaea group</taxon>
        <taxon>Halobacteria</taxon>
        <taxon>Halobacteriales</taxon>
        <taxon>Halobacteriaceae</taxon>
    </lineage>
</organism>